<sequence length="108" mass="12839">MRRINVSEPKYKYKHPVTLDVKVFDPVLFSVGSPVVMQIETSDWERMYWREEYGIVEAYNETELHVLMVDYNGQPETKVVQMRFLDDRFNVVPLKELIKGLQEELDAK</sequence>
<dbReference type="Proteomes" id="UP000015546">
    <property type="component" value="Segment"/>
</dbReference>
<accession>S5YPQ9</accession>
<dbReference type="KEGG" id="vg:16575462"/>
<name>S5YPQ9_9CAUD</name>
<proteinExistence type="predicted"/>
<protein>
    <submittedName>
        <fullName evidence="1">Uncharacterized protein</fullName>
    </submittedName>
</protein>
<evidence type="ECO:0000313" key="2">
    <source>
        <dbReference type="Proteomes" id="UP000015546"/>
    </source>
</evidence>
<dbReference type="GeneID" id="16575462"/>
<reference evidence="1" key="1">
    <citation type="submission" date="2013-11" db="EMBL/GenBank/DDBJ databases">
        <authorList>
            <person name="Acha N."/>
            <person name="Ahmed A.J."/>
            <person name="Andrew J.C."/>
            <person name="Arusuraire T."/>
            <person name="Auman J.C."/>
            <person name="Badar F."/>
            <person name="Bello R."/>
            <person name="Bernabe S.M."/>
            <person name="Boateng S.K."/>
            <person name="Brawn M.S."/>
            <person name="Calos M.G."/>
            <person name="Chambers B.M."/>
            <person name="Chan S.K."/>
            <person name="Cheaves M."/>
            <person name="Cleary N.C."/>
            <person name="Czawlytko E.C."/>
            <person name="Gabriel T.W."/>
            <person name="Gao W."/>
            <person name="Gnatt I.Y."/>
            <person name="Gopala-Rao A.K."/>
            <person name="Group B.L."/>
            <person name="Haile S."/>
            <person name="Haupt C.W."/>
            <person name="Heinke M.L."/>
            <person name="Hodgson J.S."/>
            <person name="Howarth S.M."/>
            <person name="Ierardi B.R."/>
            <person name="Jacob-Sampson D.C."/>
            <person name="Jayasinghe N.S."/>
            <person name="Jiang A."/>
            <person name="Jones M."/>
            <person name="Kharel N."/>
            <person name="Kim E.H."/>
            <person name="Kim J.S."/>
            <person name="Kim J.S."/>
            <person name="Kim M."/>
            <person name="Kim T.W."/>
            <person name="Kim Y."/>
            <person name="Kirchner B.E."/>
            <person name="Ko E."/>
            <person name="Kumar A."/>
            <person name="Le D.N."/>
            <person name="Lo A."/>
            <person name="Lynott E.M."/>
            <person name="Mahmood A."/>
            <person name="Manzoor I.S."/>
            <person name="Marano G.L."/>
            <person name="Margulies Z.J."/>
            <person name="Mathew S."/>
            <person name="McClure A.L."/>
            <person name="McCollum B.J."/>
            <person name="Mckee R.C."/>
            <person name="Menisher T.W."/>
            <person name="Monroe M.K."/>
            <person name="Mosenkis E.V."/>
            <person name="Nagaradona C."/>
            <person name="Nelson V.D."/>
            <person name="Nnadi N.D."/>
            <person name="Okolo C."/>
            <person name="Opene B.A."/>
            <person name="Parmanov M."/>
            <person name="Parsons M.J."/>
            <person name="Patel D.B."/>
            <person name="Pham M."/>
            <person name="Raza S."/>
            <person name="Rein A.J."/>
            <person name="Retnakumar V."/>
            <person name="Seidman L.M."/>
            <person name="Sexton M.Jr."/>
            <person name="Shaw C.A."/>
            <person name="Sheth S.N."/>
            <person name="Shu C.W."/>
            <person name="Smith K.M."/>
            <person name="Tailor D.I."/>
            <person name="Teklu-Haile Y."/>
            <person name="Tewelde B.Z."/>
            <person name="Threatt J.C."/>
            <person name="Tong M.V."/>
            <person name="Turner K.N."/>
            <person name="Velasco R.T."/>
            <person name="Venida A.C."/>
            <person name="Walker L.M."/>
            <person name="Way M."/>
            <person name="Williams K.L."/>
            <person name="Witczak R.W."/>
            <person name="Won D."/>
            <person name="Zifa S."/>
            <person name="Zimmerman J.N."/>
            <person name="Adediran T.Y."/>
            <person name="Jeon M.-H."/>
            <person name="Shah M.R."/>
            <person name="Abete L.P."/>
            <person name="Cortes N."/>
            <person name="Nunn R."/>
            <person name="Somasundaram P."/>
            <person name="Caruso S.M."/>
            <person name="Erill I."/>
            <person name="Cresawn S.G."/>
            <person name="Russell D.A."/>
            <person name="Pope W.H."/>
            <person name="Jacobs-Sera D."/>
            <person name="Hendrix R.W."/>
            <person name="Hatfull G.F."/>
        </authorList>
    </citation>
    <scope>NUCLEOTIDE SEQUENCE [LARGE SCALE GENOMIC DNA]</scope>
</reference>
<gene>
    <name evidence="1" type="primary">217</name>
    <name evidence="1" type="ORF">TROLL_217</name>
</gene>
<dbReference type="EMBL" id="KF208639">
    <property type="protein sequence ID" value="AGT13488.1"/>
    <property type="molecule type" value="Genomic_DNA"/>
</dbReference>
<dbReference type="RefSeq" id="YP_008431001.1">
    <property type="nucleotide sequence ID" value="NC_022088.2"/>
</dbReference>
<evidence type="ECO:0000313" key="1">
    <source>
        <dbReference type="EMBL" id="AGT13488.1"/>
    </source>
</evidence>
<organism evidence="1 2">
    <name type="scientific">Bacillus phage Troll</name>
    <dbReference type="NCBI Taxonomy" id="1382932"/>
    <lineage>
        <taxon>Viruses</taxon>
        <taxon>Duplodnaviria</taxon>
        <taxon>Heunggongvirae</taxon>
        <taxon>Uroviricota</taxon>
        <taxon>Caudoviricetes</taxon>
        <taxon>Herelleviridae</taxon>
        <taxon>Bastillevirinae</taxon>
        <taxon>Bequatrovirus</taxon>
        <taxon>Bequatrovirus troll</taxon>
    </lineage>
</organism>
<keyword evidence="2" id="KW-1185">Reference proteome</keyword>